<keyword evidence="1" id="KW-0812">Transmembrane</keyword>
<organism evidence="2">
    <name type="scientific">Rhizophora mucronata</name>
    <name type="common">Asiatic mangrove</name>
    <dbReference type="NCBI Taxonomy" id="61149"/>
    <lineage>
        <taxon>Eukaryota</taxon>
        <taxon>Viridiplantae</taxon>
        <taxon>Streptophyta</taxon>
        <taxon>Embryophyta</taxon>
        <taxon>Tracheophyta</taxon>
        <taxon>Spermatophyta</taxon>
        <taxon>Magnoliopsida</taxon>
        <taxon>eudicotyledons</taxon>
        <taxon>Gunneridae</taxon>
        <taxon>Pentapetalae</taxon>
        <taxon>rosids</taxon>
        <taxon>fabids</taxon>
        <taxon>Malpighiales</taxon>
        <taxon>Rhizophoraceae</taxon>
        <taxon>Rhizophora</taxon>
    </lineage>
</organism>
<evidence type="ECO:0000256" key="1">
    <source>
        <dbReference type="SAM" id="Phobius"/>
    </source>
</evidence>
<reference evidence="2" key="1">
    <citation type="submission" date="2018-02" db="EMBL/GenBank/DDBJ databases">
        <title>Rhizophora mucronata_Transcriptome.</title>
        <authorList>
            <person name="Meera S.P."/>
            <person name="Sreeshan A."/>
            <person name="Augustine A."/>
        </authorList>
    </citation>
    <scope>NUCLEOTIDE SEQUENCE</scope>
    <source>
        <tissue evidence="2">Leaf</tissue>
    </source>
</reference>
<proteinExistence type="predicted"/>
<dbReference type="EMBL" id="GGEC01087066">
    <property type="protein sequence ID" value="MBX67550.1"/>
    <property type="molecule type" value="Transcribed_RNA"/>
</dbReference>
<protein>
    <submittedName>
        <fullName evidence="2">Uncharacterized protein</fullName>
    </submittedName>
</protein>
<evidence type="ECO:0000313" key="2">
    <source>
        <dbReference type="EMBL" id="MBX67550.1"/>
    </source>
</evidence>
<name>A0A2P2QKM3_RHIMU</name>
<dbReference type="AlphaFoldDB" id="A0A2P2QKM3"/>
<accession>A0A2P2QKM3</accession>
<keyword evidence="1" id="KW-1133">Transmembrane helix</keyword>
<sequence length="42" mass="4969">MQLFFINIFIGFSLLLLHSGWSWKFGFCFLLSFPIFLLVIIV</sequence>
<feature type="transmembrane region" description="Helical" evidence="1">
    <location>
        <begin position="20"/>
        <end position="41"/>
    </location>
</feature>
<keyword evidence="1" id="KW-0472">Membrane</keyword>